<gene>
    <name evidence="1" type="ORF">SpAn4DRAFT_2322</name>
</gene>
<evidence type="ECO:0000313" key="1">
    <source>
        <dbReference type="EMBL" id="CQR73090.1"/>
    </source>
</evidence>
<protein>
    <recommendedName>
        <fullName evidence="3">ATP/GTP-binding protein</fullName>
    </recommendedName>
</protein>
<reference evidence="2" key="1">
    <citation type="submission" date="2015-03" db="EMBL/GenBank/DDBJ databases">
        <authorList>
            <person name="Nijsse Bart"/>
        </authorList>
    </citation>
    <scope>NUCLEOTIDE SEQUENCE [LARGE SCALE GENOMIC DNA]</scope>
</reference>
<name>A0A0U1L088_9FIRM</name>
<dbReference type="AlphaFoldDB" id="A0A0U1L088"/>
<organism evidence="1 2">
    <name type="scientific">Sporomusa ovata</name>
    <dbReference type="NCBI Taxonomy" id="2378"/>
    <lineage>
        <taxon>Bacteria</taxon>
        <taxon>Bacillati</taxon>
        <taxon>Bacillota</taxon>
        <taxon>Negativicutes</taxon>
        <taxon>Selenomonadales</taxon>
        <taxon>Sporomusaceae</taxon>
        <taxon>Sporomusa</taxon>
    </lineage>
</organism>
<dbReference type="SUPFAM" id="SSF52540">
    <property type="entry name" value="P-loop containing nucleoside triphosphate hydrolases"/>
    <property type="match status" value="1"/>
</dbReference>
<dbReference type="InterPro" id="IPR027417">
    <property type="entry name" value="P-loop_NTPase"/>
</dbReference>
<dbReference type="Gene3D" id="3.40.50.300">
    <property type="entry name" value="P-loop containing nucleotide triphosphate hydrolases"/>
    <property type="match status" value="1"/>
</dbReference>
<sequence length="229" mass="25067">MNAEKASEQMQPIVEAYVGEYASGKSENAVNRAIYLKKQGLAVTIVDLDTVEPCYTLRPIKRELEGLGLDVVAWETRDTTGLGEAGNVITGSMRWVLRRKGSIIMDIGYGVHGARIFNIIEGALENPYLKIIAVLNMSRPFTSTVDNILEYVATLGRVDAVLNNTHMAEETTVDIVERGARGVTEAAKRIGVPVVATAAVTEIAEKIGSADCMGNPVWQLERIMPRTFW</sequence>
<proteinExistence type="predicted"/>
<accession>A0A0U1L088</accession>
<dbReference type="Proteomes" id="UP000049855">
    <property type="component" value="Unassembled WGS sequence"/>
</dbReference>
<dbReference type="RefSeq" id="WP_021167899.1">
    <property type="nucleotide sequence ID" value="NZ_CTRP01000012.1"/>
</dbReference>
<evidence type="ECO:0008006" key="3">
    <source>
        <dbReference type="Google" id="ProtNLM"/>
    </source>
</evidence>
<keyword evidence="2" id="KW-1185">Reference proteome</keyword>
<evidence type="ECO:0000313" key="2">
    <source>
        <dbReference type="Proteomes" id="UP000049855"/>
    </source>
</evidence>
<dbReference type="EMBL" id="CTRP01000012">
    <property type="protein sequence ID" value="CQR73090.1"/>
    <property type="molecule type" value="Genomic_DNA"/>
</dbReference>